<keyword evidence="4" id="KW-1185">Reference proteome</keyword>
<dbReference type="InterPro" id="IPR019426">
    <property type="entry name" value="7TM_GPCR_serpentine_rcpt_Srv"/>
</dbReference>
<protein>
    <submittedName>
        <fullName evidence="3">Srv-25</fullName>
    </submittedName>
</protein>
<keyword evidence="2" id="KW-1133">Transmembrane helix</keyword>
<organism evidence="3 4">
    <name type="scientific">Pristionchus pacificus</name>
    <name type="common">Parasitic nematode worm</name>
    <dbReference type="NCBI Taxonomy" id="54126"/>
    <lineage>
        <taxon>Eukaryota</taxon>
        <taxon>Metazoa</taxon>
        <taxon>Ecdysozoa</taxon>
        <taxon>Nematoda</taxon>
        <taxon>Chromadorea</taxon>
        <taxon>Rhabditida</taxon>
        <taxon>Rhabditina</taxon>
        <taxon>Diplogasteromorpha</taxon>
        <taxon>Diplogasteroidea</taxon>
        <taxon>Neodiplogasteridae</taxon>
        <taxon>Pristionchus</taxon>
    </lineage>
</organism>
<reference evidence="3" key="2">
    <citation type="submission" date="2022-06" db="UniProtKB">
        <authorList>
            <consortium name="EnsemblMetazoa"/>
        </authorList>
    </citation>
    <scope>IDENTIFICATION</scope>
    <source>
        <strain evidence="3">PS312</strain>
    </source>
</reference>
<sequence length="347" mass="40336">MPRPELYFFLLPFTIISLLLYYRMLLAIFLRRHHSTYSTFFYRMTWSLAIYDISYVIVYFIMEIPQDWPNLYGFFYVTNGTIFPQFHYAHQWQCYLAQALLFSYHINIHTLQFYGVTLISISRMLLVCYPVAKLTKIVTVMSMRKILVFHGIPPLIYALYVLFFQEYRRYEYDVKAGTMTRIGDAWSIDFNSNVMIITSTAGALISALCYIRVFASLRNRPFRSWSREISVIITSFVLFISLCAMSVYFIINKYTLIAENWGVFYATRNLNYVPSFSIALINPWCLIITNPSIRRAVIGTHIRGLFTGVPVCSRFVDYSTTDEAPGPLTQPATRSTTVSTRNSANPT</sequence>
<dbReference type="PANTHER" id="PTHR31627:SF42">
    <property type="entry name" value="G_PROTEIN_RECEP_F1_2 DOMAIN-CONTAINING PROTEIN-RELATED"/>
    <property type="match status" value="1"/>
</dbReference>
<dbReference type="EnsemblMetazoa" id="PPA13810.1">
    <property type="protein sequence ID" value="PPA13810.1"/>
    <property type="gene ID" value="WBGene00103364"/>
</dbReference>
<evidence type="ECO:0000256" key="1">
    <source>
        <dbReference type="SAM" id="MobiDB-lite"/>
    </source>
</evidence>
<dbReference type="PANTHER" id="PTHR31627">
    <property type="entry name" value="SERPENTINE RECEPTOR CLASS GAMMA-RELATED"/>
    <property type="match status" value="1"/>
</dbReference>
<feature type="region of interest" description="Disordered" evidence="1">
    <location>
        <begin position="323"/>
        <end position="347"/>
    </location>
</feature>
<name>A0A2A6C3F9_PRIPA</name>
<feature type="transmembrane region" description="Helical" evidence="2">
    <location>
        <begin position="146"/>
        <end position="164"/>
    </location>
</feature>
<reference evidence="4" key="1">
    <citation type="journal article" date="2008" name="Nat. Genet.">
        <title>The Pristionchus pacificus genome provides a unique perspective on nematode lifestyle and parasitism.</title>
        <authorList>
            <person name="Dieterich C."/>
            <person name="Clifton S.W."/>
            <person name="Schuster L.N."/>
            <person name="Chinwalla A."/>
            <person name="Delehaunty K."/>
            <person name="Dinkelacker I."/>
            <person name="Fulton L."/>
            <person name="Fulton R."/>
            <person name="Godfrey J."/>
            <person name="Minx P."/>
            <person name="Mitreva M."/>
            <person name="Roeseler W."/>
            <person name="Tian H."/>
            <person name="Witte H."/>
            <person name="Yang S.P."/>
            <person name="Wilson R.K."/>
            <person name="Sommer R.J."/>
        </authorList>
    </citation>
    <scope>NUCLEOTIDE SEQUENCE [LARGE SCALE GENOMIC DNA]</scope>
    <source>
        <strain evidence="4">PS312</strain>
    </source>
</reference>
<evidence type="ECO:0000313" key="3">
    <source>
        <dbReference type="EnsemblMetazoa" id="PPA13810.1"/>
    </source>
</evidence>
<dbReference type="InterPro" id="IPR051119">
    <property type="entry name" value="Nematode_SR-like"/>
</dbReference>
<feature type="transmembrane region" description="Helical" evidence="2">
    <location>
        <begin position="111"/>
        <end position="134"/>
    </location>
</feature>
<accession>A0A2A6C3F9</accession>
<proteinExistence type="predicted"/>
<feature type="transmembrane region" description="Helical" evidence="2">
    <location>
        <begin position="6"/>
        <end position="28"/>
    </location>
</feature>
<dbReference type="Gene3D" id="1.20.1070.10">
    <property type="entry name" value="Rhodopsin 7-helix transmembrane proteins"/>
    <property type="match status" value="1"/>
</dbReference>
<feature type="transmembrane region" description="Helical" evidence="2">
    <location>
        <begin position="40"/>
        <end position="62"/>
    </location>
</feature>
<feature type="compositionally biased region" description="Polar residues" evidence="1">
    <location>
        <begin position="330"/>
        <end position="347"/>
    </location>
</feature>
<dbReference type="Pfam" id="PF10323">
    <property type="entry name" value="7TM_GPCR_Srv"/>
    <property type="match status" value="1"/>
</dbReference>
<dbReference type="SUPFAM" id="SSF81321">
    <property type="entry name" value="Family A G protein-coupled receptor-like"/>
    <property type="match status" value="1"/>
</dbReference>
<gene>
    <name evidence="3" type="primary">WBGene00103364</name>
</gene>
<feature type="transmembrane region" description="Helical" evidence="2">
    <location>
        <begin position="194"/>
        <end position="217"/>
    </location>
</feature>
<evidence type="ECO:0000313" key="4">
    <source>
        <dbReference type="Proteomes" id="UP000005239"/>
    </source>
</evidence>
<keyword evidence="2" id="KW-0472">Membrane</keyword>
<evidence type="ECO:0000256" key="2">
    <source>
        <dbReference type="SAM" id="Phobius"/>
    </source>
</evidence>
<dbReference type="Proteomes" id="UP000005239">
    <property type="component" value="Unassembled WGS sequence"/>
</dbReference>
<accession>A0A8R1YDT5</accession>
<keyword evidence="2" id="KW-0812">Transmembrane</keyword>
<dbReference type="AlphaFoldDB" id="A0A2A6C3F9"/>
<feature type="transmembrane region" description="Helical" evidence="2">
    <location>
        <begin position="271"/>
        <end position="289"/>
    </location>
</feature>
<feature type="transmembrane region" description="Helical" evidence="2">
    <location>
        <begin position="229"/>
        <end position="251"/>
    </location>
</feature>